<protein>
    <submittedName>
        <fullName evidence="1">2232_t:CDS:1</fullName>
    </submittedName>
</protein>
<accession>A0ACA9Q558</accession>
<gene>
    <name evidence="1" type="ORF">ACOLOM_LOCUS12015</name>
</gene>
<reference evidence="1" key="1">
    <citation type="submission" date="2021-06" db="EMBL/GenBank/DDBJ databases">
        <authorList>
            <person name="Kallberg Y."/>
            <person name="Tangrot J."/>
            <person name="Rosling A."/>
        </authorList>
    </citation>
    <scope>NUCLEOTIDE SEQUENCE</scope>
    <source>
        <strain evidence="1">CL356</strain>
    </source>
</reference>
<keyword evidence="2" id="KW-1185">Reference proteome</keyword>
<name>A0ACA9Q558_9GLOM</name>
<proteinExistence type="predicted"/>
<sequence>MSNQPVLRCRTTQCPLGQGQYTSNWNRLPLTLHRIATVALISLTVLQLHSSERSLTLAAVFLALAAVGIVVDKSSLFSSDRSPASASKTLLAVSLVRATIYAFTGDVAAAQLL</sequence>
<feature type="non-terminal residue" evidence="1">
    <location>
        <position position="113"/>
    </location>
</feature>
<dbReference type="Proteomes" id="UP000789525">
    <property type="component" value="Unassembled WGS sequence"/>
</dbReference>
<evidence type="ECO:0000313" key="2">
    <source>
        <dbReference type="Proteomes" id="UP000789525"/>
    </source>
</evidence>
<evidence type="ECO:0000313" key="1">
    <source>
        <dbReference type="EMBL" id="CAG8738091.1"/>
    </source>
</evidence>
<dbReference type="EMBL" id="CAJVPT010046432">
    <property type="protein sequence ID" value="CAG8738091.1"/>
    <property type="molecule type" value="Genomic_DNA"/>
</dbReference>
<organism evidence="1 2">
    <name type="scientific">Acaulospora colombiana</name>
    <dbReference type="NCBI Taxonomy" id="27376"/>
    <lineage>
        <taxon>Eukaryota</taxon>
        <taxon>Fungi</taxon>
        <taxon>Fungi incertae sedis</taxon>
        <taxon>Mucoromycota</taxon>
        <taxon>Glomeromycotina</taxon>
        <taxon>Glomeromycetes</taxon>
        <taxon>Diversisporales</taxon>
        <taxon>Acaulosporaceae</taxon>
        <taxon>Acaulospora</taxon>
    </lineage>
</organism>
<comment type="caution">
    <text evidence="1">The sequence shown here is derived from an EMBL/GenBank/DDBJ whole genome shotgun (WGS) entry which is preliminary data.</text>
</comment>